<name>A0A6I4LT32_9SPHN</name>
<keyword evidence="1" id="KW-1133">Transmembrane helix</keyword>
<sequence length="73" mass="8174">MDNKNRTEVNANVRRDLSQEPVKGSKIAGEERNMYAISDISSLNATQRPVSFLGWSLAFVLGAAIWVTIFYLI</sequence>
<accession>A0A6I4LT32</accession>
<gene>
    <name evidence="2" type="ORF">EUU23_02615</name>
</gene>
<evidence type="ECO:0000313" key="3">
    <source>
        <dbReference type="Proteomes" id="UP000471147"/>
    </source>
</evidence>
<dbReference type="EMBL" id="SDWJ01000001">
    <property type="protein sequence ID" value="MVZ96597.1"/>
    <property type="molecule type" value="Genomic_DNA"/>
</dbReference>
<reference evidence="2 3" key="1">
    <citation type="submission" date="2019-01" db="EMBL/GenBank/DDBJ databases">
        <title>Sphingorhabdus lacus sp.nov., isolated from an oligotrophic freshwater lake.</title>
        <authorList>
            <person name="Park M."/>
        </authorList>
    </citation>
    <scope>NUCLEOTIDE SEQUENCE [LARGE SCALE GENOMIC DNA]</scope>
    <source>
        <strain evidence="2 3">IMCC26285</strain>
    </source>
</reference>
<feature type="transmembrane region" description="Helical" evidence="1">
    <location>
        <begin position="52"/>
        <end position="72"/>
    </location>
</feature>
<dbReference type="Proteomes" id="UP000471147">
    <property type="component" value="Unassembled WGS sequence"/>
</dbReference>
<proteinExistence type="predicted"/>
<comment type="caution">
    <text evidence="2">The sequence shown here is derived from an EMBL/GenBank/DDBJ whole genome shotgun (WGS) entry which is preliminary data.</text>
</comment>
<organism evidence="2 3">
    <name type="scientific">Sphingorhabdus profundilacus</name>
    <dbReference type="NCBI Taxonomy" id="2509718"/>
    <lineage>
        <taxon>Bacteria</taxon>
        <taxon>Pseudomonadati</taxon>
        <taxon>Pseudomonadota</taxon>
        <taxon>Alphaproteobacteria</taxon>
        <taxon>Sphingomonadales</taxon>
        <taxon>Sphingomonadaceae</taxon>
        <taxon>Sphingorhabdus</taxon>
    </lineage>
</organism>
<evidence type="ECO:0000313" key="2">
    <source>
        <dbReference type="EMBL" id="MVZ96597.1"/>
    </source>
</evidence>
<keyword evidence="1" id="KW-0472">Membrane</keyword>
<dbReference type="AlphaFoldDB" id="A0A6I4LT32"/>
<keyword evidence="3" id="KW-1185">Reference proteome</keyword>
<keyword evidence="1" id="KW-0812">Transmembrane</keyword>
<protein>
    <submittedName>
        <fullName evidence="2">Uncharacterized protein</fullName>
    </submittedName>
</protein>
<dbReference type="RefSeq" id="WP_160352564.1">
    <property type="nucleotide sequence ID" value="NZ_SDWJ01000001.1"/>
</dbReference>
<evidence type="ECO:0000256" key="1">
    <source>
        <dbReference type="SAM" id="Phobius"/>
    </source>
</evidence>